<comment type="pathway">
    <text evidence="1">Cofactor biosynthesis; thiamine diphosphate biosynthesis; thiamine diphosphate from thiamine phosphate: step 1/1.</text>
</comment>
<reference evidence="3" key="1">
    <citation type="journal article" date="2020" name="mSystems">
        <title>Genome- and Community-Level Interaction Insights into Carbon Utilization and Element Cycling Functions of Hydrothermarchaeota in Hydrothermal Sediment.</title>
        <authorList>
            <person name="Zhou Z."/>
            <person name="Liu Y."/>
            <person name="Xu W."/>
            <person name="Pan J."/>
            <person name="Luo Z.H."/>
            <person name="Li M."/>
        </authorList>
    </citation>
    <scope>NUCLEOTIDE SEQUENCE [LARGE SCALE GENOMIC DNA]</scope>
    <source>
        <strain evidence="3">SpSt-774</strain>
    </source>
</reference>
<feature type="binding site" evidence="1">
    <location>
        <begin position="117"/>
        <end position="118"/>
    </location>
    <ligand>
        <name>ATP</name>
        <dbReference type="ChEBI" id="CHEBI:30616"/>
    </ligand>
</feature>
<dbReference type="PANTHER" id="PTHR30270">
    <property type="entry name" value="THIAMINE-MONOPHOSPHATE KINASE"/>
    <property type="match status" value="1"/>
</dbReference>
<feature type="binding site" evidence="1">
    <location>
        <position position="100"/>
    </location>
    <ligand>
        <name>ATP</name>
        <dbReference type="ChEBI" id="CHEBI:30616"/>
    </ligand>
</feature>
<dbReference type="HAMAP" id="MF_02128">
    <property type="entry name" value="TMP_kinase"/>
    <property type="match status" value="1"/>
</dbReference>
<sequence>MGEIGLINYIRKNFPRRRDEIFMGIGDDAMVFKNGLVISTDSFVEGVHFDFRYFTKFSLGYRTMSASLSDLAAMGAKPSCALVSLYLPKNVSLRDIKELYRGFGKLCEEFKFDISGGDIIESPFWGITITVVGRTRKPLLRSGARAGQFLYTTGYLGLAEVGRIVLNEEMSQNEFYEAINKHLLPRPRIKEALQIKKYVTAMIDTSDGLSTDVWHLCEESRVKIIIEDIPLHPEVKKFCIIKKIDPIKFILGAGEDFELLFTSKLLNLGFPQIFKIGRVLKGRGVFLFRKNRLIPIKPTGFEHLR</sequence>
<feature type="domain" description="PurM-like N-terminal" evidence="2">
    <location>
        <begin position="26"/>
        <end position="134"/>
    </location>
</feature>
<dbReference type="SUPFAM" id="SSF55326">
    <property type="entry name" value="PurM N-terminal domain-like"/>
    <property type="match status" value="1"/>
</dbReference>
<keyword evidence="1" id="KW-0460">Magnesium</keyword>
<dbReference type="InterPro" id="IPR016188">
    <property type="entry name" value="PurM-like_N"/>
</dbReference>
<feature type="binding site" evidence="1">
    <location>
        <position position="118"/>
    </location>
    <ligand>
        <name>Mg(2+)</name>
        <dbReference type="ChEBI" id="CHEBI:18420"/>
        <label>1</label>
    </ligand>
</feature>
<dbReference type="InterPro" id="IPR036921">
    <property type="entry name" value="PurM-like_N_sf"/>
</dbReference>
<dbReference type="GO" id="GO:0005524">
    <property type="term" value="F:ATP binding"/>
    <property type="evidence" value="ECO:0007669"/>
    <property type="project" value="UniProtKB-UniRule"/>
</dbReference>
<keyword evidence="1" id="KW-0547">Nucleotide-binding</keyword>
<dbReference type="Gene3D" id="3.30.1330.10">
    <property type="entry name" value="PurM-like, N-terminal domain"/>
    <property type="match status" value="1"/>
</dbReference>
<keyword evidence="1" id="KW-0479">Metal-binding</keyword>
<dbReference type="GO" id="GO:0009228">
    <property type="term" value="P:thiamine biosynthetic process"/>
    <property type="evidence" value="ECO:0007669"/>
    <property type="project" value="UniProtKB-KW"/>
</dbReference>
<feature type="binding site" evidence="1">
    <location>
        <position position="70"/>
    </location>
    <ligand>
        <name>Mg(2+)</name>
        <dbReference type="ChEBI" id="CHEBI:18420"/>
        <label>2</label>
    </ligand>
</feature>
<feature type="binding site" evidence="1">
    <location>
        <position position="141"/>
    </location>
    <ligand>
        <name>ATP</name>
        <dbReference type="ChEBI" id="CHEBI:30616"/>
    </ligand>
</feature>
<comment type="function">
    <text evidence="1">Catalyzes the ATP-dependent phosphorylation of thiamine-monophosphate (TMP) to form thiamine-pyrophosphate (TPP), the active form of vitamin B1.</text>
</comment>
<accession>A0A7C4X986</accession>
<protein>
    <recommendedName>
        <fullName evidence="1">Thiamine-monophosphate kinase</fullName>
        <shortName evidence="1">TMP kinase</shortName>
        <shortName evidence="1">Thiamine-phosphate kinase</shortName>
        <ecNumber evidence="1">2.7.4.16</ecNumber>
    </recommendedName>
</protein>
<dbReference type="GO" id="GO:0009030">
    <property type="term" value="F:thiamine-phosphate kinase activity"/>
    <property type="evidence" value="ECO:0007669"/>
    <property type="project" value="UniProtKB-UniRule"/>
</dbReference>
<dbReference type="EMBL" id="DTGZ01000046">
    <property type="protein sequence ID" value="HGV97173.1"/>
    <property type="molecule type" value="Genomic_DNA"/>
</dbReference>
<proteinExistence type="inferred from homology"/>
<dbReference type="CDD" id="cd02194">
    <property type="entry name" value="ThiL"/>
    <property type="match status" value="1"/>
</dbReference>
<dbReference type="InterPro" id="IPR036676">
    <property type="entry name" value="PurM-like_C_sf"/>
</dbReference>
<feature type="binding site" evidence="1">
    <location>
        <position position="70"/>
    </location>
    <ligand>
        <name>Mg(2+)</name>
        <dbReference type="ChEBI" id="CHEBI:18420"/>
        <label>3</label>
    </ligand>
</feature>
<feature type="binding site" evidence="1">
    <location>
        <position position="41"/>
    </location>
    <ligand>
        <name>Mg(2+)</name>
        <dbReference type="ChEBI" id="CHEBI:18420"/>
        <label>2</label>
    </ligand>
</feature>
<dbReference type="InterPro" id="IPR006283">
    <property type="entry name" value="ThiL-like"/>
</dbReference>
<comment type="catalytic activity">
    <reaction evidence="1">
        <text>thiamine phosphate + ATP = thiamine diphosphate + ADP</text>
        <dbReference type="Rhea" id="RHEA:15913"/>
        <dbReference type="ChEBI" id="CHEBI:30616"/>
        <dbReference type="ChEBI" id="CHEBI:37575"/>
        <dbReference type="ChEBI" id="CHEBI:58937"/>
        <dbReference type="ChEBI" id="CHEBI:456216"/>
        <dbReference type="EC" id="2.7.4.16"/>
    </reaction>
</comment>
<dbReference type="GO" id="GO:0009229">
    <property type="term" value="P:thiamine diphosphate biosynthetic process"/>
    <property type="evidence" value="ECO:0007669"/>
    <property type="project" value="UniProtKB-UniRule"/>
</dbReference>
<feature type="binding site" evidence="1">
    <location>
        <position position="206"/>
    </location>
    <ligand>
        <name>ATP</name>
        <dbReference type="ChEBI" id="CHEBI:30616"/>
    </ligand>
</feature>
<dbReference type="UniPathway" id="UPA00060">
    <property type="reaction ID" value="UER00142"/>
</dbReference>
<gene>
    <name evidence="1 3" type="primary">thiL</name>
    <name evidence="3" type="ORF">ENV60_02625</name>
</gene>
<dbReference type="AlphaFoldDB" id="A0A7C4X986"/>
<dbReference type="Pfam" id="PF00586">
    <property type="entry name" value="AIRS"/>
    <property type="match status" value="1"/>
</dbReference>
<keyword evidence="1" id="KW-0784">Thiamine biosynthesis</keyword>
<feature type="binding site" evidence="1">
    <location>
        <position position="41"/>
    </location>
    <ligand>
        <name>Mg(2+)</name>
        <dbReference type="ChEBI" id="CHEBI:18420"/>
        <label>1</label>
    </ligand>
</feature>
<comment type="similarity">
    <text evidence="1">Belongs to the thiamine-monophosphate kinase family.</text>
</comment>
<feature type="binding site" evidence="1">
    <location>
        <position position="207"/>
    </location>
    <ligand>
        <name>Mg(2+)</name>
        <dbReference type="ChEBI" id="CHEBI:18420"/>
        <label>5</label>
    </ligand>
</feature>
<evidence type="ECO:0000259" key="2">
    <source>
        <dbReference type="Pfam" id="PF00586"/>
    </source>
</evidence>
<feature type="binding site" evidence="1">
    <location>
        <position position="255"/>
    </location>
    <ligand>
        <name>substrate</name>
    </ligand>
</feature>
<dbReference type="NCBIfam" id="TIGR01379">
    <property type="entry name" value="thiL"/>
    <property type="match status" value="1"/>
</dbReference>
<keyword evidence="1 3" id="KW-0808">Transferase</keyword>
<keyword evidence="1 3" id="KW-0418">Kinase</keyword>
<feature type="binding site" evidence="1">
    <location>
        <position position="48"/>
    </location>
    <ligand>
        <name>substrate</name>
    </ligand>
</feature>
<feature type="binding site" evidence="1">
    <location>
        <position position="301"/>
    </location>
    <ligand>
        <name>substrate</name>
    </ligand>
</feature>
<comment type="caution">
    <text evidence="3">The sequence shown here is derived from an EMBL/GenBank/DDBJ whole genome shotgun (WGS) entry which is preliminary data.</text>
</comment>
<evidence type="ECO:0000313" key="3">
    <source>
        <dbReference type="EMBL" id="HGV97173.1"/>
    </source>
</evidence>
<feature type="binding site" evidence="1">
    <location>
        <position position="28"/>
    </location>
    <ligand>
        <name>Mg(2+)</name>
        <dbReference type="ChEBI" id="CHEBI:18420"/>
        <label>4</label>
    </ligand>
</feature>
<evidence type="ECO:0000256" key="1">
    <source>
        <dbReference type="HAMAP-Rule" id="MF_02128"/>
    </source>
</evidence>
<feature type="binding site" evidence="1">
    <location>
        <position position="204"/>
    </location>
    <ligand>
        <name>Mg(2+)</name>
        <dbReference type="ChEBI" id="CHEBI:18420"/>
        <label>3</label>
    </ligand>
</feature>
<comment type="miscellaneous">
    <text evidence="1">Reaction mechanism of ThiL seems to utilize a direct, inline transfer of the gamma-phosphate of ATP to TMP rather than a phosphorylated enzyme intermediate.</text>
</comment>
<dbReference type="Gene3D" id="3.90.650.10">
    <property type="entry name" value="PurM-like C-terminal domain"/>
    <property type="match status" value="1"/>
</dbReference>
<dbReference type="SUPFAM" id="SSF56042">
    <property type="entry name" value="PurM C-terminal domain-like"/>
    <property type="match status" value="1"/>
</dbReference>
<dbReference type="GO" id="GO:0000287">
    <property type="term" value="F:magnesium ion binding"/>
    <property type="evidence" value="ECO:0007669"/>
    <property type="project" value="UniProtKB-UniRule"/>
</dbReference>
<dbReference type="EC" id="2.7.4.16" evidence="1"/>
<organism evidence="3">
    <name type="scientific">candidate division WOR-3 bacterium</name>
    <dbReference type="NCBI Taxonomy" id="2052148"/>
    <lineage>
        <taxon>Bacteria</taxon>
        <taxon>Bacteria division WOR-3</taxon>
    </lineage>
</organism>
<dbReference type="PIRSF" id="PIRSF005303">
    <property type="entry name" value="Thiam_monoph_kin"/>
    <property type="match status" value="1"/>
</dbReference>
<feature type="binding site" evidence="1">
    <location>
        <position position="70"/>
    </location>
    <ligand>
        <name>Mg(2+)</name>
        <dbReference type="ChEBI" id="CHEBI:18420"/>
        <label>4</label>
    </ligand>
</feature>
<keyword evidence="1" id="KW-0067">ATP-binding</keyword>
<feature type="binding site" evidence="1">
    <location>
        <position position="39"/>
    </location>
    <ligand>
        <name>Mg(2+)</name>
        <dbReference type="ChEBI" id="CHEBI:18420"/>
        <label>4</label>
    </ligand>
</feature>
<dbReference type="PANTHER" id="PTHR30270:SF0">
    <property type="entry name" value="THIAMINE-MONOPHOSPHATE KINASE"/>
    <property type="match status" value="1"/>
</dbReference>
<name>A0A7C4X986_UNCW3</name>
<feature type="binding site" evidence="1">
    <location>
        <position position="28"/>
    </location>
    <ligand>
        <name>Mg(2+)</name>
        <dbReference type="ChEBI" id="CHEBI:18420"/>
        <label>3</label>
    </ligand>
</feature>
<feature type="binding site" evidence="1">
    <location>
        <position position="40"/>
    </location>
    <ligand>
        <name>Mg(2+)</name>
        <dbReference type="ChEBI" id="CHEBI:18420"/>
        <label>1</label>
    </ligand>
</feature>